<sequence length="192" mass="20458">MTHGPDGRRRQLVTVLPWLVVGVVMVALAGVAVVRLAVGADEPTEADSVRDVADMAQVIAEELDVDSGLDLLCDEPIELYKMAVESTIIRWQTMSGSPAPTVTARVSEVDDGPTGSFLLRVSPDDRALKDEQRTFRVFVESRDGRSCVAGIGGRKADRASIRFADDGYSGVVSPTPTPGPPRSPTPTRGTSP</sequence>
<evidence type="ECO:0000313" key="4">
    <source>
        <dbReference type="Proteomes" id="UP001589750"/>
    </source>
</evidence>
<reference evidence="3 4" key="1">
    <citation type="submission" date="2024-09" db="EMBL/GenBank/DDBJ databases">
        <authorList>
            <person name="Sun Q."/>
            <person name="Mori K."/>
        </authorList>
    </citation>
    <scope>NUCLEOTIDE SEQUENCE [LARGE SCALE GENOMIC DNA]</scope>
    <source>
        <strain evidence="3 4">JCM 9626</strain>
    </source>
</reference>
<gene>
    <name evidence="3" type="ORF">ACFFRI_19320</name>
</gene>
<protein>
    <submittedName>
        <fullName evidence="3">Uncharacterized protein</fullName>
    </submittedName>
</protein>
<keyword evidence="2" id="KW-0812">Transmembrane</keyword>
<comment type="caution">
    <text evidence="3">The sequence shown here is derived from an EMBL/GenBank/DDBJ whole genome shotgun (WGS) entry which is preliminary data.</text>
</comment>
<keyword evidence="2" id="KW-0472">Membrane</keyword>
<evidence type="ECO:0000256" key="1">
    <source>
        <dbReference type="SAM" id="MobiDB-lite"/>
    </source>
</evidence>
<feature type="compositionally biased region" description="Pro residues" evidence="1">
    <location>
        <begin position="175"/>
        <end position="184"/>
    </location>
</feature>
<dbReference type="RefSeq" id="WP_140008933.1">
    <property type="nucleotide sequence ID" value="NZ_JBHMDG010000030.1"/>
</dbReference>
<dbReference type="EMBL" id="JBHMDG010000030">
    <property type="protein sequence ID" value="MFB9315207.1"/>
    <property type="molecule type" value="Genomic_DNA"/>
</dbReference>
<evidence type="ECO:0000313" key="3">
    <source>
        <dbReference type="EMBL" id="MFB9315207.1"/>
    </source>
</evidence>
<keyword evidence="4" id="KW-1185">Reference proteome</keyword>
<accession>A0ABV5KEP3</accession>
<feature type="transmembrane region" description="Helical" evidence="2">
    <location>
        <begin position="12"/>
        <end position="38"/>
    </location>
</feature>
<evidence type="ECO:0000256" key="2">
    <source>
        <dbReference type="SAM" id="Phobius"/>
    </source>
</evidence>
<feature type="region of interest" description="Disordered" evidence="1">
    <location>
        <begin position="165"/>
        <end position="192"/>
    </location>
</feature>
<name>A0ABV5KEP3_9ACTN</name>
<proteinExistence type="predicted"/>
<organism evidence="3 4">
    <name type="scientific">Nocardioides plantarum</name>
    <dbReference type="NCBI Taxonomy" id="29299"/>
    <lineage>
        <taxon>Bacteria</taxon>
        <taxon>Bacillati</taxon>
        <taxon>Actinomycetota</taxon>
        <taxon>Actinomycetes</taxon>
        <taxon>Propionibacteriales</taxon>
        <taxon>Nocardioidaceae</taxon>
        <taxon>Nocardioides</taxon>
    </lineage>
</organism>
<keyword evidence="2" id="KW-1133">Transmembrane helix</keyword>
<dbReference type="Proteomes" id="UP001589750">
    <property type="component" value="Unassembled WGS sequence"/>
</dbReference>